<proteinExistence type="predicted"/>
<dbReference type="RefSeq" id="WP_128443973.1">
    <property type="nucleotide sequence ID" value="NZ_SBIP01000003.1"/>
</dbReference>
<dbReference type="AlphaFoldDB" id="A0A444LFV2"/>
<accession>A0A444LFV2</accession>
<protein>
    <submittedName>
        <fullName evidence="1">Uncharacterized protein</fullName>
    </submittedName>
</protein>
<dbReference type="Proteomes" id="UP000287687">
    <property type="component" value="Unassembled WGS sequence"/>
</dbReference>
<dbReference type="OrthoDB" id="8404418at2"/>
<comment type="caution">
    <text evidence="1">The sequence shown here is derived from an EMBL/GenBank/DDBJ whole genome shotgun (WGS) entry which is preliminary data.</text>
</comment>
<keyword evidence="2" id="KW-1185">Reference proteome</keyword>
<evidence type="ECO:0000313" key="1">
    <source>
        <dbReference type="EMBL" id="RWX77059.1"/>
    </source>
</evidence>
<organism evidence="1 2">
    <name type="scientific">Neorhizobium lilium</name>
    <dbReference type="NCBI Taxonomy" id="2503024"/>
    <lineage>
        <taxon>Bacteria</taxon>
        <taxon>Pseudomonadati</taxon>
        <taxon>Pseudomonadota</taxon>
        <taxon>Alphaproteobacteria</taxon>
        <taxon>Hyphomicrobiales</taxon>
        <taxon>Rhizobiaceae</taxon>
        <taxon>Rhizobium/Agrobacterium group</taxon>
        <taxon>Neorhizobium</taxon>
    </lineage>
</organism>
<gene>
    <name evidence="1" type="ORF">EPK99_15480</name>
</gene>
<evidence type="ECO:0000313" key="2">
    <source>
        <dbReference type="Proteomes" id="UP000287687"/>
    </source>
</evidence>
<name>A0A444LFV2_9HYPH</name>
<reference evidence="1 2" key="1">
    <citation type="submission" date="2019-01" db="EMBL/GenBank/DDBJ databases">
        <title>The draft genome of Rhizobium sp. 24NR.</title>
        <authorList>
            <person name="Liu L."/>
            <person name="Liang L."/>
            <person name="Shi S."/>
            <person name="Xu L."/>
            <person name="Wang X."/>
            <person name="Li L."/>
            <person name="Zhang X."/>
        </authorList>
    </citation>
    <scope>NUCLEOTIDE SEQUENCE [LARGE SCALE GENOMIC DNA]</scope>
    <source>
        <strain evidence="1 2">24NR</strain>
    </source>
</reference>
<sequence>MRHMSAFWGNIAEDASKMQTDADVLEAAHHLVDIHLIFLREHEIGNSILDSNELPVGKDAFVNAFRVVIATENRPNIRSLLVKAGITLAHFQDNIGDPIILRPAPDSEHSAFRGRVDIARIRTVDRAILNLGEERLRLAQIFQKASRLAEGKKFYHA</sequence>
<dbReference type="EMBL" id="SBIP01000003">
    <property type="protein sequence ID" value="RWX77059.1"/>
    <property type="molecule type" value="Genomic_DNA"/>
</dbReference>